<keyword evidence="2" id="KW-1185">Reference proteome</keyword>
<dbReference type="EMBL" id="PVTJ01000009">
    <property type="protein sequence ID" value="PRY56477.1"/>
    <property type="molecule type" value="Genomic_DNA"/>
</dbReference>
<sequence length="156" mass="16823">MAELRVIATGGRDLADRVAVAAALEAFELIYVHGFAPGEITLVHGDCKAYRVDGIVDPDRSADQLADQEARLRGWRTEPHPVREVHRRRWGPKNAYLKRNQAMVDMGALYVLAFDGGTGTAHCVQCALTAQIPVLYAHELLALAGPVPVGGGRVGT</sequence>
<proteinExistence type="predicted"/>
<evidence type="ECO:0000313" key="1">
    <source>
        <dbReference type="EMBL" id="PRY56477.1"/>
    </source>
</evidence>
<dbReference type="Proteomes" id="UP000238176">
    <property type="component" value="Unassembled WGS sequence"/>
</dbReference>
<gene>
    <name evidence="1" type="ORF">B0I28_109126</name>
</gene>
<organism evidence="1 2">
    <name type="scientific">Glycomyces artemisiae</name>
    <dbReference type="NCBI Taxonomy" id="1076443"/>
    <lineage>
        <taxon>Bacteria</taxon>
        <taxon>Bacillati</taxon>
        <taxon>Actinomycetota</taxon>
        <taxon>Actinomycetes</taxon>
        <taxon>Glycomycetales</taxon>
        <taxon>Glycomycetaceae</taxon>
        <taxon>Glycomyces</taxon>
    </lineage>
</organism>
<dbReference type="OrthoDB" id="572639at2"/>
<evidence type="ECO:0000313" key="2">
    <source>
        <dbReference type="Proteomes" id="UP000238176"/>
    </source>
</evidence>
<name>A0A2T0UF80_9ACTN</name>
<protein>
    <submittedName>
        <fullName evidence="1">Uncharacterized protein</fullName>
    </submittedName>
</protein>
<dbReference type="RefSeq" id="WP_106365901.1">
    <property type="nucleotide sequence ID" value="NZ_PVTJ01000009.1"/>
</dbReference>
<reference evidence="1 2" key="1">
    <citation type="submission" date="2018-03" db="EMBL/GenBank/DDBJ databases">
        <title>Genomic Encyclopedia of Type Strains, Phase III (KMG-III): the genomes of soil and plant-associated and newly described type strains.</title>
        <authorList>
            <person name="Whitman W."/>
        </authorList>
    </citation>
    <scope>NUCLEOTIDE SEQUENCE [LARGE SCALE GENOMIC DNA]</scope>
    <source>
        <strain evidence="1 2">CGMCC 4.7067</strain>
    </source>
</reference>
<dbReference type="AlphaFoldDB" id="A0A2T0UF80"/>
<accession>A0A2T0UF80</accession>
<comment type="caution">
    <text evidence="1">The sequence shown here is derived from an EMBL/GenBank/DDBJ whole genome shotgun (WGS) entry which is preliminary data.</text>
</comment>